<evidence type="ECO:0000313" key="5">
    <source>
        <dbReference type="Proteomes" id="UP000305778"/>
    </source>
</evidence>
<dbReference type="GO" id="GO:0016791">
    <property type="term" value="F:phosphatase activity"/>
    <property type="evidence" value="ECO:0007669"/>
    <property type="project" value="TreeGrafter"/>
</dbReference>
<dbReference type="Pfam" id="PF13185">
    <property type="entry name" value="GAF_2"/>
    <property type="match status" value="1"/>
</dbReference>
<protein>
    <submittedName>
        <fullName evidence="4">GAF domain-containing protein</fullName>
    </submittedName>
</protein>
<evidence type="ECO:0000313" key="4">
    <source>
        <dbReference type="EMBL" id="TKA11571.1"/>
    </source>
</evidence>
<feature type="domain" description="PPM-type phosphatase" evidence="3">
    <location>
        <begin position="197"/>
        <end position="412"/>
    </location>
</feature>
<dbReference type="SUPFAM" id="SSF81606">
    <property type="entry name" value="PP2C-like"/>
    <property type="match status" value="1"/>
</dbReference>
<dbReference type="PANTHER" id="PTHR43156">
    <property type="entry name" value="STAGE II SPORULATION PROTEIN E-RELATED"/>
    <property type="match status" value="1"/>
</dbReference>
<dbReference type="OrthoDB" id="118142at2"/>
<accession>A0A4U0ST31</accession>
<dbReference type="SMART" id="SM00331">
    <property type="entry name" value="PP2C_SIG"/>
    <property type="match status" value="1"/>
</dbReference>
<sequence>MQSQLQQLPDDQHRLRRLLAAVLAIGTDLDLRSLLQDIVEAAAATVDARYGALAVLDEYGEFVDLFTTVADEDWPKAVGRLPRGLGLLGVLVRDPRPLRVENIAGSPGACGFPPGHPIMHSLLGVPIRVRGTVYGNLYLSDRCDAEPFTATDEGVVTALAGVAGVAIENARLHGRFVKAGEELQRKLLPRLPDIRPIQAEARYQPASIAPRVGGDWHHVIVLPEGTRCIMVGDVMGHNIEAAITMHRISNMLSVLAYDQPLPPSEIVRKLDQALEGLGGGTMATLIMARLEQRPETSWRLRWTSAGHPPPLLITAGQAGYLDPEEGHGIPLGVDCSIPRPDHEHIVAPGSTLVFYTDGLVEHPHHTIGEGMDALARRAGALVGQSLTMMCDELVDPAGRTFHDDVALLALRIPARTPG</sequence>
<dbReference type="SMART" id="SM00065">
    <property type="entry name" value="GAF"/>
    <property type="match status" value="1"/>
</dbReference>
<dbReference type="EMBL" id="SUMC01000008">
    <property type="protein sequence ID" value="TKA11571.1"/>
    <property type="molecule type" value="Genomic_DNA"/>
</dbReference>
<evidence type="ECO:0000259" key="2">
    <source>
        <dbReference type="SMART" id="SM00065"/>
    </source>
</evidence>
<dbReference type="InterPro" id="IPR001932">
    <property type="entry name" value="PPM-type_phosphatase-like_dom"/>
</dbReference>
<dbReference type="Gene3D" id="3.30.450.40">
    <property type="match status" value="1"/>
</dbReference>
<proteinExistence type="predicted"/>
<reference evidence="4 5" key="1">
    <citation type="submission" date="2019-04" db="EMBL/GenBank/DDBJ databases">
        <title>Streptomyces oryziradicis sp. nov., a novel actinomycete isolated from rhizosphere soil of rice (Oryza sativa L.).</title>
        <authorList>
            <person name="Li C."/>
        </authorList>
    </citation>
    <scope>NUCLEOTIDE SEQUENCE [LARGE SCALE GENOMIC DNA]</scope>
    <source>
        <strain evidence="4 5">NEAU-C40</strain>
    </source>
</reference>
<keyword evidence="1" id="KW-0378">Hydrolase</keyword>
<keyword evidence="5" id="KW-1185">Reference proteome</keyword>
<dbReference type="Pfam" id="PF07228">
    <property type="entry name" value="SpoIIE"/>
    <property type="match status" value="1"/>
</dbReference>
<gene>
    <name evidence="4" type="ORF">FCI23_11200</name>
</gene>
<name>A0A4U0ST31_9ACTN</name>
<dbReference type="SUPFAM" id="SSF55781">
    <property type="entry name" value="GAF domain-like"/>
    <property type="match status" value="1"/>
</dbReference>
<dbReference type="InterPro" id="IPR052016">
    <property type="entry name" value="Bact_Sigma-Reg"/>
</dbReference>
<comment type="caution">
    <text evidence="4">The sequence shown here is derived from an EMBL/GenBank/DDBJ whole genome shotgun (WGS) entry which is preliminary data.</text>
</comment>
<organism evidence="4 5">
    <name type="scientific">Actinacidiphila oryziradicis</name>
    <dbReference type="NCBI Taxonomy" id="2571141"/>
    <lineage>
        <taxon>Bacteria</taxon>
        <taxon>Bacillati</taxon>
        <taxon>Actinomycetota</taxon>
        <taxon>Actinomycetes</taxon>
        <taxon>Kitasatosporales</taxon>
        <taxon>Streptomycetaceae</taxon>
        <taxon>Actinacidiphila</taxon>
    </lineage>
</organism>
<dbReference type="Proteomes" id="UP000305778">
    <property type="component" value="Unassembled WGS sequence"/>
</dbReference>
<dbReference type="PANTHER" id="PTHR43156:SF2">
    <property type="entry name" value="STAGE II SPORULATION PROTEIN E"/>
    <property type="match status" value="1"/>
</dbReference>
<dbReference type="InterPro" id="IPR029016">
    <property type="entry name" value="GAF-like_dom_sf"/>
</dbReference>
<evidence type="ECO:0000259" key="3">
    <source>
        <dbReference type="SMART" id="SM00331"/>
    </source>
</evidence>
<dbReference type="InterPro" id="IPR036457">
    <property type="entry name" value="PPM-type-like_dom_sf"/>
</dbReference>
<evidence type="ECO:0000256" key="1">
    <source>
        <dbReference type="ARBA" id="ARBA00022801"/>
    </source>
</evidence>
<dbReference type="InterPro" id="IPR003018">
    <property type="entry name" value="GAF"/>
</dbReference>
<feature type="domain" description="GAF" evidence="2">
    <location>
        <begin position="30"/>
        <end position="177"/>
    </location>
</feature>
<dbReference type="Gene3D" id="3.60.40.10">
    <property type="entry name" value="PPM-type phosphatase domain"/>
    <property type="match status" value="1"/>
</dbReference>
<dbReference type="AlphaFoldDB" id="A0A4U0ST31"/>